<dbReference type="KEGG" id="cbab:SMCB_0775"/>
<feature type="domain" description="Putative DNA-binding" evidence="1">
    <location>
        <begin position="9"/>
        <end position="102"/>
    </location>
</feature>
<evidence type="ECO:0000259" key="1">
    <source>
        <dbReference type="Pfam" id="PF09836"/>
    </source>
</evidence>
<accession>A0A060NTX7</accession>
<name>A0A060NTX7_9BURK</name>
<dbReference type="EMBL" id="AP014569">
    <property type="protein sequence ID" value="BAO83003.1"/>
    <property type="molecule type" value="Genomic_DNA"/>
</dbReference>
<gene>
    <name evidence="2" type="ORF">SMCB_0775</name>
</gene>
<dbReference type="Proteomes" id="UP000066014">
    <property type="component" value="Chromosome"/>
</dbReference>
<dbReference type="AlphaFoldDB" id="A0A060NTX7"/>
<dbReference type="HOGENOM" id="CLU_086594_0_1_4"/>
<dbReference type="Pfam" id="PF09836">
    <property type="entry name" value="DUF2063"/>
    <property type="match status" value="1"/>
</dbReference>
<dbReference type="InterPro" id="IPR044922">
    <property type="entry name" value="DUF2063_N_sf"/>
</dbReference>
<evidence type="ECO:0000313" key="2">
    <source>
        <dbReference type="EMBL" id="BAO83003.1"/>
    </source>
</evidence>
<evidence type="ECO:0000313" key="3">
    <source>
        <dbReference type="Proteomes" id="UP000066014"/>
    </source>
</evidence>
<reference evidence="2 3" key="1">
    <citation type="journal article" date="2014" name="Nat. Commun.">
        <title>Physiological and genomic features of highly alkaliphilic hydrogen-utilizing Betaproteobacteria from a continental serpentinizing site.</title>
        <authorList>
            <person name="Suzuki S."/>
            <person name="Kuenen J.G."/>
            <person name="Schipper K."/>
            <person name="van der Velde S."/>
            <person name="Ishii S."/>
            <person name="Wu A."/>
            <person name="Sorokin D.Y."/>
            <person name="Tenney A."/>
            <person name="Meng X.Y."/>
            <person name="Morrill P.L."/>
            <person name="Kamagata Y."/>
            <person name="Muyzer G."/>
            <person name="Nealson K.H."/>
        </authorList>
    </citation>
    <scope>NUCLEOTIDE SEQUENCE [LARGE SCALE GENOMIC DNA]</scope>
    <source>
        <strain evidence="2 3">B1</strain>
    </source>
</reference>
<dbReference type="Gene3D" id="1.10.150.690">
    <property type="entry name" value="DUF2063"/>
    <property type="match status" value="1"/>
</dbReference>
<proteinExistence type="predicted"/>
<organism evidence="2 3">
    <name type="scientific">Serpentinimonas maccroryi</name>
    <dbReference type="NCBI Taxonomy" id="1458426"/>
    <lineage>
        <taxon>Bacteria</taxon>
        <taxon>Pseudomonadati</taxon>
        <taxon>Pseudomonadota</taxon>
        <taxon>Betaproteobacteria</taxon>
        <taxon>Burkholderiales</taxon>
        <taxon>Comamonadaceae</taxon>
        <taxon>Serpentinimonas</taxon>
    </lineage>
</organism>
<keyword evidence="3" id="KW-1185">Reference proteome</keyword>
<dbReference type="RefSeq" id="WP_052468404.1">
    <property type="nucleotide sequence ID" value="NZ_AP014569.1"/>
</dbReference>
<sequence length="271" mass="29517">MQQLDLNSFQHAFWAALWAPEPLANAAAGLQTRPDWQTQPGWRVYRNTVLKGCVDALQANFPAVQTLIGEACFSACAIEYVHAQPPSDSRLLHYGEGFADFLAQCEAVRGLPYLPGVARLDRLWSQSHAAADAPHLWPENLQALAVTALAERRLHLHPATRWAWFAELPIGSLWRAAREHWDDPNPPHWQGDGLLFARAATGAVQWQPLSASGAALLAACAQGHSLGVAMAAALEVQPDTHHSPDPHPAQTLHTLLSLGAFCQPPNTKPCT</sequence>
<dbReference type="InterPro" id="IPR018640">
    <property type="entry name" value="DUF2063"/>
</dbReference>
<protein>
    <recommendedName>
        <fullName evidence="1">Putative DNA-binding domain-containing protein</fullName>
    </recommendedName>
</protein>
<dbReference type="STRING" id="1458426.SMCB_0775"/>